<dbReference type="SUPFAM" id="SSF89895">
    <property type="entry name" value="FYSH domain"/>
    <property type="match status" value="1"/>
</dbReference>
<evidence type="ECO:0000313" key="2">
    <source>
        <dbReference type="EMBL" id="KAL2915703.1"/>
    </source>
</evidence>
<sequence>MGKTVGKNAEKVVFEPAGSKEGFFVLVEPGMVDKSIPLVDVVQAFTIFDVDNGGSHGVVDKPNAFGTEDETEIVKRILDQGRIVHGASSAASKGGAWTSH</sequence>
<name>A0ABR4N856_9FUNG</name>
<feature type="domain" description="Ribosome maturation protein SDO1/SBDS N-terminal" evidence="1">
    <location>
        <begin position="9"/>
        <end position="86"/>
    </location>
</feature>
<accession>A0ABR4N856</accession>
<dbReference type="EMBL" id="JADGIZ020000021">
    <property type="protein sequence ID" value="KAL2915703.1"/>
    <property type="molecule type" value="Genomic_DNA"/>
</dbReference>
<dbReference type="Proteomes" id="UP001527925">
    <property type="component" value="Unassembled WGS sequence"/>
</dbReference>
<proteinExistence type="predicted"/>
<dbReference type="Pfam" id="PF01172">
    <property type="entry name" value="SBDS_N"/>
    <property type="match status" value="1"/>
</dbReference>
<dbReference type="InterPro" id="IPR036786">
    <property type="entry name" value="Ribosome_mat_SBDS_N_sf"/>
</dbReference>
<organism evidence="2 3">
    <name type="scientific">Polyrhizophydium stewartii</name>
    <dbReference type="NCBI Taxonomy" id="2732419"/>
    <lineage>
        <taxon>Eukaryota</taxon>
        <taxon>Fungi</taxon>
        <taxon>Fungi incertae sedis</taxon>
        <taxon>Chytridiomycota</taxon>
        <taxon>Chytridiomycota incertae sedis</taxon>
        <taxon>Chytridiomycetes</taxon>
        <taxon>Rhizophydiales</taxon>
        <taxon>Rhizophydiales incertae sedis</taxon>
        <taxon>Polyrhizophydium</taxon>
    </lineage>
</organism>
<evidence type="ECO:0000259" key="1">
    <source>
        <dbReference type="Pfam" id="PF01172"/>
    </source>
</evidence>
<comment type="caution">
    <text evidence="2">The sequence shown here is derived from an EMBL/GenBank/DDBJ whole genome shotgun (WGS) entry which is preliminary data.</text>
</comment>
<keyword evidence="3" id="KW-1185">Reference proteome</keyword>
<reference evidence="2 3" key="1">
    <citation type="submission" date="2023-09" db="EMBL/GenBank/DDBJ databases">
        <title>Pangenome analysis of Batrachochytrium dendrobatidis and related Chytrids.</title>
        <authorList>
            <person name="Yacoub M.N."/>
            <person name="Stajich J.E."/>
            <person name="James T.Y."/>
        </authorList>
    </citation>
    <scope>NUCLEOTIDE SEQUENCE [LARGE SCALE GENOMIC DNA]</scope>
    <source>
        <strain evidence="2 3">JEL0888</strain>
    </source>
</reference>
<gene>
    <name evidence="2" type="ORF">HK105_204648</name>
</gene>
<dbReference type="Gene3D" id="3.30.1250.10">
    <property type="entry name" value="Ribosome maturation protein SBDS, N-terminal domain"/>
    <property type="match status" value="1"/>
</dbReference>
<evidence type="ECO:0000313" key="3">
    <source>
        <dbReference type="Proteomes" id="UP001527925"/>
    </source>
</evidence>
<dbReference type="InterPro" id="IPR019783">
    <property type="entry name" value="SDO1/SBDS_N"/>
</dbReference>
<protein>
    <recommendedName>
        <fullName evidence="1">Ribosome maturation protein SDO1/SBDS N-terminal domain-containing protein</fullName>
    </recommendedName>
</protein>